<organism evidence="3 4">
    <name type="scientific">Taxus chinensis</name>
    <name type="common">Chinese yew</name>
    <name type="synonym">Taxus wallichiana var. chinensis</name>
    <dbReference type="NCBI Taxonomy" id="29808"/>
    <lineage>
        <taxon>Eukaryota</taxon>
        <taxon>Viridiplantae</taxon>
        <taxon>Streptophyta</taxon>
        <taxon>Embryophyta</taxon>
        <taxon>Tracheophyta</taxon>
        <taxon>Spermatophyta</taxon>
        <taxon>Pinopsida</taxon>
        <taxon>Pinidae</taxon>
        <taxon>Conifers II</taxon>
        <taxon>Cupressales</taxon>
        <taxon>Taxaceae</taxon>
        <taxon>Taxus</taxon>
    </lineage>
</organism>
<keyword evidence="4" id="KW-1185">Reference proteome</keyword>
<protein>
    <submittedName>
        <fullName evidence="3">Uncharacterized protein</fullName>
    </submittedName>
</protein>
<dbReference type="Proteomes" id="UP000824469">
    <property type="component" value="Unassembled WGS sequence"/>
</dbReference>
<feature type="coiled-coil region" evidence="1">
    <location>
        <begin position="7"/>
        <end position="34"/>
    </location>
</feature>
<feature type="region of interest" description="Disordered" evidence="2">
    <location>
        <begin position="230"/>
        <end position="253"/>
    </location>
</feature>
<keyword evidence="1" id="KW-0175">Coiled coil</keyword>
<evidence type="ECO:0000256" key="1">
    <source>
        <dbReference type="SAM" id="Coils"/>
    </source>
</evidence>
<dbReference type="AlphaFoldDB" id="A0AA38GP98"/>
<feature type="coiled-coil region" evidence="1">
    <location>
        <begin position="84"/>
        <end position="154"/>
    </location>
</feature>
<evidence type="ECO:0000313" key="4">
    <source>
        <dbReference type="Proteomes" id="UP000824469"/>
    </source>
</evidence>
<reference evidence="3 4" key="1">
    <citation type="journal article" date="2021" name="Nat. Plants">
        <title>The Taxus genome provides insights into paclitaxel biosynthesis.</title>
        <authorList>
            <person name="Xiong X."/>
            <person name="Gou J."/>
            <person name="Liao Q."/>
            <person name="Li Y."/>
            <person name="Zhou Q."/>
            <person name="Bi G."/>
            <person name="Li C."/>
            <person name="Du R."/>
            <person name="Wang X."/>
            <person name="Sun T."/>
            <person name="Guo L."/>
            <person name="Liang H."/>
            <person name="Lu P."/>
            <person name="Wu Y."/>
            <person name="Zhang Z."/>
            <person name="Ro D.K."/>
            <person name="Shang Y."/>
            <person name="Huang S."/>
            <person name="Yan J."/>
        </authorList>
    </citation>
    <scope>NUCLEOTIDE SEQUENCE [LARGE SCALE GENOMIC DNA]</scope>
    <source>
        <strain evidence="3">Ta-2019</strain>
    </source>
</reference>
<name>A0AA38GP98_TAXCH</name>
<feature type="non-terminal residue" evidence="3">
    <location>
        <position position="1"/>
    </location>
</feature>
<feature type="non-terminal residue" evidence="3">
    <location>
        <position position="308"/>
    </location>
</feature>
<feature type="coiled-coil region" evidence="1">
    <location>
        <begin position="178"/>
        <end position="229"/>
    </location>
</feature>
<gene>
    <name evidence="3" type="ORF">KI387_007112</name>
</gene>
<comment type="caution">
    <text evidence="3">The sequence shown here is derived from an EMBL/GenBank/DDBJ whole genome shotgun (WGS) entry which is preliminary data.</text>
</comment>
<proteinExistence type="predicted"/>
<dbReference type="EMBL" id="JAHRHJ020000002">
    <property type="protein sequence ID" value="KAH9326934.1"/>
    <property type="molecule type" value="Genomic_DNA"/>
</dbReference>
<evidence type="ECO:0000256" key="2">
    <source>
        <dbReference type="SAM" id="MobiDB-lite"/>
    </source>
</evidence>
<feature type="compositionally biased region" description="Polar residues" evidence="2">
    <location>
        <begin position="231"/>
        <end position="242"/>
    </location>
</feature>
<sequence length="308" mass="36177">HLVQVKHRVTKLQLQKLQEENLRLKVQLVEERNIANLFNSFIVKILELHDGERRMRDMLKEMWMQLLRTQENEQNLRKLQMASAQVLEAKLAAAELYVVELKIEVDDLRARLKVLNLNSPSHMGKELQSLRSQCDHYKKEIDLLMEQVPTAEQEADKRNEIAKIWKENMRAQLRLQKLERQISHVKKWRKELRRLKEVDRERDALLSRLEVALKRNRNLQQELVMLKQKSAHCTTSRASSKPLSPEKSRDSQNVAGLEASVFVEGCEEGANEAFPWKEQTNKEFESANIQHSSSRLQMRPPLKIIDVN</sequence>
<accession>A0AA38GP98</accession>
<evidence type="ECO:0000313" key="3">
    <source>
        <dbReference type="EMBL" id="KAH9326934.1"/>
    </source>
</evidence>